<sequence length="131" mass="13769">MKLFAAVLFLAAALVACDIGPPATAPPSTGGGPQTRVVRLTLDPDTVAVGDTTLIHVVITDSLDTSFRYLWGMPYTLPVEGRSDGPKVRFIAPRTSDVPGRVSSAGASVRITNDAPGTRSVVYSFSIPIRN</sequence>
<accession>A0A259U3B2</accession>
<keyword evidence="3" id="KW-1185">Reference proteome</keyword>
<keyword evidence="1" id="KW-0732">Signal</keyword>
<dbReference type="OrthoDB" id="1525316at2"/>
<reference evidence="2 3" key="1">
    <citation type="submission" date="2016-11" db="EMBL/GenBank/DDBJ databases">
        <title>Study of marine rhodopsin-containing bacteria.</title>
        <authorList>
            <person name="Yoshizawa S."/>
            <person name="Kumagai Y."/>
            <person name="Kogure K."/>
        </authorList>
    </citation>
    <scope>NUCLEOTIDE SEQUENCE [LARGE SCALE GENOMIC DNA]</scope>
    <source>
        <strain evidence="2 3">SG-29</strain>
    </source>
</reference>
<dbReference type="Proteomes" id="UP000216446">
    <property type="component" value="Unassembled WGS sequence"/>
</dbReference>
<dbReference type="AlphaFoldDB" id="A0A259U3B2"/>
<feature type="signal peptide" evidence="1">
    <location>
        <begin position="1"/>
        <end position="25"/>
    </location>
</feature>
<dbReference type="RefSeq" id="WP_094550888.1">
    <property type="nucleotide sequence ID" value="NZ_MQWB01000001.1"/>
</dbReference>
<dbReference type="PROSITE" id="PS51257">
    <property type="entry name" value="PROKAR_LIPOPROTEIN"/>
    <property type="match status" value="1"/>
</dbReference>
<evidence type="ECO:0000313" key="3">
    <source>
        <dbReference type="Proteomes" id="UP000216446"/>
    </source>
</evidence>
<comment type="caution">
    <text evidence="2">The sequence shown here is derived from an EMBL/GenBank/DDBJ whole genome shotgun (WGS) entry which is preliminary data.</text>
</comment>
<proteinExistence type="predicted"/>
<evidence type="ECO:0000256" key="1">
    <source>
        <dbReference type="SAM" id="SignalP"/>
    </source>
</evidence>
<organism evidence="2 3">
    <name type="scientific">Rubricoccus marinus</name>
    <dbReference type="NCBI Taxonomy" id="716817"/>
    <lineage>
        <taxon>Bacteria</taxon>
        <taxon>Pseudomonadati</taxon>
        <taxon>Rhodothermota</taxon>
        <taxon>Rhodothermia</taxon>
        <taxon>Rhodothermales</taxon>
        <taxon>Rubricoccaceae</taxon>
        <taxon>Rubricoccus</taxon>
    </lineage>
</organism>
<evidence type="ECO:0000313" key="2">
    <source>
        <dbReference type="EMBL" id="OZC04430.1"/>
    </source>
</evidence>
<dbReference type="InParanoid" id="A0A259U3B2"/>
<feature type="chain" id="PRO_5013260594" evidence="1">
    <location>
        <begin position="26"/>
        <end position="131"/>
    </location>
</feature>
<dbReference type="EMBL" id="MQWB01000001">
    <property type="protein sequence ID" value="OZC04430.1"/>
    <property type="molecule type" value="Genomic_DNA"/>
</dbReference>
<name>A0A259U3B2_9BACT</name>
<protein>
    <submittedName>
        <fullName evidence="2">Uncharacterized protein</fullName>
    </submittedName>
</protein>
<gene>
    <name evidence="2" type="ORF">BSZ36_16440</name>
</gene>